<evidence type="ECO:0000256" key="1">
    <source>
        <dbReference type="SAM" id="MobiDB-lite"/>
    </source>
</evidence>
<dbReference type="EMBL" id="PKMF04000034">
    <property type="protein sequence ID" value="KAK7856640.1"/>
    <property type="molecule type" value="Genomic_DNA"/>
</dbReference>
<dbReference type="GO" id="GO:0070300">
    <property type="term" value="F:phosphatidic acid binding"/>
    <property type="evidence" value="ECO:0007669"/>
    <property type="project" value="InterPro"/>
</dbReference>
<protein>
    <submittedName>
        <fullName evidence="2">Uncharacterized protein</fullName>
    </submittedName>
</protein>
<organism evidence="2">
    <name type="scientific">Quercus suber</name>
    <name type="common">Cork oak</name>
    <dbReference type="NCBI Taxonomy" id="58331"/>
    <lineage>
        <taxon>Eukaryota</taxon>
        <taxon>Viridiplantae</taxon>
        <taxon>Streptophyta</taxon>
        <taxon>Embryophyta</taxon>
        <taxon>Tracheophyta</taxon>
        <taxon>Spermatophyta</taxon>
        <taxon>Magnoliopsida</taxon>
        <taxon>eudicotyledons</taxon>
        <taxon>Gunneridae</taxon>
        <taxon>Pentapetalae</taxon>
        <taxon>rosids</taxon>
        <taxon>fabids</taxon>
        <taxon>Fagales</taxon>
        <taxon>Fagaceae</taxon>
        <taxon>Quercus</taxon>
    </lineage>
</organism>
<dbReference type="PANTHER" id="PTHR33971">
    <property type="entry name" value="OS06G0232000 PROTEIN"/>
    <property type="match status" value="1"/>
</dbReference>
<dbReference type="AlphaFoldDB" id="A0AAW0LYU2"/>
<proteinExistence type="predicted"/>
<feature type="compositionally biased region" description="Basic and acidic residues" evidence="1">
    <location>
        <begin position="189"/>
        <end position="206"/>
    </location>
</feature>
<dbReference type="InterPro" id="IPR038943">
    <property type="entry name" value="PLDrp1-like"/>
</dbReference>
<comment type="caution">
    <text evidence="2">The sequence shown here is derived from an EMBL/GenBank/DDBJ whole genome shotgun (WGS) entry which is preliminary data.</text>
</comment>
<reference evidence="2" key="2">
    <citation type="journal article" date="2018" name="Sci. Data">
        <title>The draft genome sequence of cork oak.</title>
        <authorList>
            <person name="Ramos A.M."/>
            <person name="Usie A."/>
            <person name="Barbosa P."/>
            <person name="Barros P.M."/>
            <person name="Capote T."/>
            <person name="Chaves I."/>
            <person name="Simoes F."/>
            <person name="Abreu I."/>
            <person name="Carrasquinho I."/>
            <person name="Faro C."/>
            <person name="Guimaraes J.B."/>
            <person name="Mendonca D."/>
            <person name="Nobrega F."/>
            <person name="Rodrigues L."/>
            <person name="Saibo N.J.M."/>
            <person name="Varela M.C."/>
            <person name="Egas C."/>
            <person name="Matos J."/>
            <person name="Miguel C.M."/>
            <person name="Oliveira M.M."/>
            <person name="Ricardo C.P."/>
            <person name="Goncalves S."/>
        </authorList>
    </citation>
    <scope>NUCLEOTIDE SEQUENCE [LARGE SCALE GENOMIC DNA]</scope>
    <source>
        <tissue evidence="2">Leaves</tissue>
    </source>
</reference>
<dbReference type="GO" id="GO:0004674">
    <property type="term" value="F:protein serine/threonine kinase activity"/>
    <property type="evidence" value="ECO:0007669"/>
    <property type="project" value="TreeGrafter"/>
</dbReference>
<accession>A0AAW0LYU2</accession>
<feature type="region of interest" description="Disordered" evidence="1">
    <location>
        <begin position="139"/>
        <end position="229"/>
    </location>
</feature>
<name>A0AAW0LYU2_QUESU</name>
<gene>
    <name evidence="2" type="ORF">CFP56_022083</name>
</gene>
<evidence type="ECO:0000313" key="2">
    <source>
        <dbReference type="EMBL" id="KAK7856640.1"/>
    </source>
</evidence>
<sequence>MAYYRSSYLEDDLGEYNLTPYGDSYDSVPSHGLMDYYPSYDSNNYQFFEYNSIPCYSAYNPPHSYSSIAYSTSTFSEPRCIEYHPDVYGGDYNPGLTQFVISYSTVEFNVPEFDDYDPTPYGGGYDMAQSYGKPLPASDEICYPRSMPPDPNAVTSGSIALPSGKEETGALAEKPQNGSKQSLANEEEQQLHDISDKGLDSHKEEPFQGDGSGYGNGIAEEHGYDSYDKPVPEPPSGYGLEAMDLCESLFGYWPCLSREKRRCDRQYCADEGSNSDPWKGTADYLFGSSNPYGERRAVEGSYVDSNYGYERHYQEQPLYRQTLKVTDPKWENFEQGSLQL</sequence>
<dbReference type="PANTHER" id="PTHR33971:SF3">
    <property type="entry name" value="UBIQUITIN CARBOXYL-TERMINAL HYDROLASE 36"/>
    <property type="match status" value="1"/>
</dbReference>
<feature type="compositionally biased region" description="Basic and acidic residues" evidence="1">
    <location>
        <begin position="219"/>
        <end position="229"/>
    </location>
</feature>
<reference evidence="2" key="3">
    <citation type="submission" date="2023-07" db="EMBL/GenBank/DDBJ databases">
        <title>An improved reference 1 genome and first organelle genomes of Quercus suber.</title>
        <authorList>
            <consortium name="Genosuber Consortium"/>
            <person name="Usie A."/>
            <person name="Serra O."/>
            <person name="Barros P."/>
        </authorList>
    </citation>
    <scope>NUCLEOTIDE SEQUENCE</scope>
    <source>
        <strain evidence="2">HL8</strain>
        <tissue evidence="2">Leaves</tissue>
    </source>
</reference>
<reference evidence="2" key="1">
    <citation type="submission" date="2017-12" db="EMBL/GenBank/DDBJ databases">
        <authorList>
            <person name="Barbosa P."/>
            <person name="Usie A."/>
            <person name="Ramos A.M."/>
        </authorList>
    </citation>
    <scope>NUCLEOTIDE SEQUENCE</scope>
    <source>
        <strain evidence="2">HL8</strain>
        <tissue evidence="2">Leaves</tissue>
    </source>
</reference>